<dbReference type="PANTHER" id="PTHR42718:SF47">
    <property type="entry name" value="METHYL VIOLOGEN RESISTANCE PROTEIN SMVA"/>
    <property type="match status" value="1"/>
</dbReference>
<dbReference type="CDD" id="cd17321">
    <property type="entry name" value="MFS_MMR_MDR_like"/>
    <property type="match status" value="1"/>
</dbReference>
<dbReference type="EMBL" id="JAPMKU010000004">
    <property type="protein sequence ID" value="MCX7469112.1"/>
    <property type="molecule type" value="Genomic_DNA"/>
</dbReference>
<feature type="transmembrane region" description="Helical" evidence="7">
    <location>
        <begin position="266"/>
        <end position="283"/>
    </location>
</feature>
<gene>
    <name evidence="9" type="ORF">OS129_09520</name>
</gene>
<evidence type="ECO:0000256" key="5">
    <source>
        <dbReference type="ARBA" id="ARBA00022989"/>
    </source>
</evidence>
<evidence type="ECO:0000259" key="8">
    <source>
        <dbReference type="PROSITE" id="PS50850"/>
    </source>
</evidence>
<dbReference type="InterPro" id="IPR020846">
    <property type="entry name" value="MFS_dom"/>
</dbReference>
<keyword evidence="3" id="KW-1003">Cell membrane</keyword>
<evidence type="ECO:0000313" key="10">
    <source>
        <dbReference type="Proteomes" id="UP001071478"/>
    </source>
</evidence>
<dbReference type="RefSeq" id="WP_248086056.1">
    <property type="nucleotide sequence ID" value="NZ_JAENIQ020000004.1"/>
</dbReference>
<dbReference type="SUPFAM" id="SSF103473">
    <property type="entry name" value="MFS general substrate transporter"/>
    <property type="match status" value="1"/>
</dbReference>
<dbReference type="Gene3D" id="1.20.1250.20">
    <property type="entry name" value="MFS general substrate transporter like domains"/>
    <property type="match status" value="1"/>
</dbReference>
<evidence type="ECO:0000256" key="6">
    <source>
        <dbReference type="ARBA" id="ARBA00023136"/>
    </source>
</evidence>
<dbReference type="PROSITE" id="PS50850">
    <property type="entry name" value="MFS"/>
    <property type="match status" value="1"/>
</dbReference>
<evidence type="ECO:0000256" key="4">
    <source>
        <dbReference type="ARBA" id="ARBA00022692"/>
    </source>
</evidence>
<comment type="caution">
    <text evidence="9">The sequence shown here is derived from an EMBL/GenBank/DDBJ whole genome shotgun (WGS) entry which is preliminary data.</text>
</comment>
<keyword evidence="6 7" id="KW-0472">Membrane</keyword>
<dbReference type="GO" id="GO:0005886">
    <property type="term" value="C:plasma membrane"/>
    <property type="evidence" value="ECO:0007669"/>
    <property type="project" value="UniProtKB-SubCell"/>
</dbReference>
<feature type="transmembrane region" description="Helical" evidence="7">
    <location>
        <begin position="404"/>
        <end position="423"/>
    </location>
</feature>
<feature type="transmembrane region" description="Helical" evidence="7">
    <location>
        <begin position="199"/>
        <end position="222"/>
    </location>
</feature>
<feature type="domain" description="Major facilitator superfamily (MFS) profile" evidence="8">
    <location>
        <begin position="13"/>
        <end position="482"/>
    </location>
</feature>
<keyword evidence="4 7" id="KW-0812">Transmembrane</keyword>
<evidence type="ECO:0000313" key="9">
    <source>
        <dbReference type="EMBL" id="MCX7469112.1"/>
    </source>
</evidence>
<dbReference type="Pfam" id="PF07690">
    <property type="entry name" value="MFS_1"/>
    <property type="match status" value="1"/>
</dbReference>
<protein>
    <submittedName>
        <fullName evidence="9">MFS transporter</fullName>
    </submittedName>
</protein>
<keyword evidence="5 7" id="KW-1133">Transmembrane helix</keyword>
<dbReference type="Gene3D" id="1.20.1720.10">
    <property type="entry name" value="Multidrug resistance protein D"/>
    <property type="match status" value="1"/>
</dbReference>
<dbReference type="GO" id="GO:0022857">
    <property type="term" value="F:transmembrane transporter activity"/>
    <property type="evidence" value="ECO:0007669"/>
    <property type="project" value="InterPro"/>
</dbReference>
<comment type="subcellular location">
    <subcellularLocation>
        <location evidence="1">Cell membrane</location>
        <topology evidence="1">Multi-pass membrane protein</topology>
    </subcellularLocation>
</comment>
<feature type="transmembrane region" description="Helical" evidence="7">
    <location>
        <begin position="458"/>
        <end position="478"/>
    </location>
</feature>
<dbReference type="Proteomes" id="UP001071478">
    <property type="component" value="Unassembled WGS sequence"/>
</dbReference>
<dbReference type="AlphaFoldDB" id="A0A9Q4C9D8"/>
<feature type="transmembrane region" description="Helical" evidence="7">
    <location>
        <begin position="163"/>
        <end position="187"/>
    </location>
</feature>
<reference evidence="9" key="1">
    <citation type="submission" date="2022-11" db="EMBL/GenBank/DDBJ databases">
        <title>Corynebacterium sp. isolated from Penguins.</title>
        <authorList>
            <person name="Sedlar K."/>
            <person name="Svec P."/>
        </authorList>
    </citation>
    <scope>NUCLEOTIDE SEQUENCE</scope>
    <source>
        <strain evidence="9">P7374</strain>
    </source>
</reference>
<evidence type="ECO:0000256" key="7">
    <source>
        <dbReference type="SAM" id="Phobius"/>
    </source>
</evidence>
<proteinExistence type="predicted"/>
<name>A0A9Q4C9D8_9CORY</name>
<dbReference type="InterPro" id="IPR011701">
    <property type="entry name" value="MFS"/>
</dbReference>
<evidence type="ECO:0000256" key="1">
    <source>
        <dbReference type="ARBA" id="ARBA00004651"/>
    </source>
</evidence>
<feature type="transmembrane region" description="Helical" evidence="7">
    <location>
        <begin position="358"/>
        <end position="383"/>
    </location>
</feature>
<evidence type="ECO:0000256" key="3">
    <source>
        <dbReference type="ARBA" id="ARBA00022475"/>
    </source>
</evidence>
<feature type="transmembrane region" description="Helical" evidence="7">
    <location>
        <begin position="332"/>
        <end position="352"/>
    </location>
</feature>
<evidence type="ECO:0000256" key="2">
    <source>
        <dbReference type="ARBA" id="ARBA00022448"/>
    </source>
</evidence>
<sequence length="491" mass="50661">MPSTFSLPRRWTFLAVISAGLLLIGIDNSILYTALPSLRQDLGATSHQALWIINAYPLVMAGLLPGTGALGDRYGHRRLFTGGLVVFGAASLLAALAPTVTVLIIARTCLAVGAAMMMPATLALIRVTFTDPRERNTAVGVWGATAVLGTVAGPLLGGLLLEWFWWGSVFLINIPITLIALFALPFTAPPNRVNPDRRWDALSSLLALVTLSGSVLAIKLTIGAHPDPAIAVAAALTAAVGAVAFRRRQLALSEPLIDFRIFRQRAFSGGVLAAGSATFLLAGTELLITQRFQLVSGYSPLQAGGLAAAISISAFPTALAGGILLRRLGFRTLIVGGFATCTTGFTVFLAGHQLGVPAVFIAGLMIVGAGAGATLPVASIAILGGAGPSRAGMASAIEEVSYEFGALLSVAVLGSLQAAFYAARAPSAAGEGVEQALATGSQTVIDAARVAFEHGFNLIMVIVTVLSALGTVGMARIFTGRTVDSVKEIRH</sequence>
<feature type="transmembrane region" description="Helical" evidence="7">
    <location>
        <begin position="12"/>
        <end position="35"/>
    </location>
</feature>
<feature type="transmembrane region" description="Helical" evidence="7">
    <location>
        <begin position="104"/>
        <end position="125"/>
    </location>
</feature>
<accession>A0A9Q4C9D8</accession>
<feature type="transmembrane region" description="Helical" evidence="7">
    <location>
        <begin position="303"/>
        <end position="325"/>
    </location>
</feature>
<feature type="transmembrane region" description="Helical" evidence="7">
    <location>
        <begin position="47"/>
        <end position="67"/>
    </location>
</feature>
<dbReference type="InterPro" id="IPR036259">
    <property type="entry name" value="MFS_trans_sf"/>
</dbReference>
<feature type="transmembrane region" description="Helical" evidence="7">
    <location>
        <begin position="137"/>
        <end position="157"/>
    </location>
</feature>
<feature type="transmembrane region" description="Helical" evidence="7">
    <location>
        <begin position="79"/>
        <end position="98"/>
    </location>
</feature>
<dbReference type="PANTHER" id="PTHR42718">
    <property type="entry name" value="MAJOR FACILITATOR SUPERFAMILY MULTIDRUG TRANSPORTER MFSC"/>
    <property type="match status" value="1"/>
</dbReference>
<keyword evidence="2" id="KW-0813">Transport</keyword>
<feature type="transmembrane region" description="Helical" evidence="7">
    <location>
        <begin position="228"/>
        <end position="245"/>
    </location>
</feature>
<organism evidence="9 10">
    <name type="scientific">Corynebacterium pygosceleis</name>
    <dbReference type="NCBI Taxonomy" id="2800406"/>
    <lineage>
        <taxon>Bacteria</taxon>
        <taxon>Bacillati</taxon>
        <taxon>Actinomycetota</taxon>
        <taxon>Actinomycetes</taxon>
        <taxon>Mycobacteriales</taxon>
        <taxon>Corynebacteriaceae</taxon>
        <taxon>Corynebacterium</taxon>
    </lineage>
</organism>